<dbReference type="GO" id="GO:0009451">
    <property type="term" value="P:RNA modification"/>
    <property type="evidence" value="ECO:0007669"/>
    <property type="project" value="InterPro"/>
</dbReference>
<dbReference type="PANTHER" id="PTHR47926">
    <property type="entry name" value="PENTATRICOPEPTIDE REPEAT-CONTAINING PROTEIN"/>
    <property type="match status" value="1"/>
</dbReference>
<dbReference type="InterPro" id="IPR046848">
    <property type="entry name" value="E_motif"/>
</dbReference>
<dbReference type="Pfam" id="PF20431">
    <property type="entry name" value="E_motif"/>
    <property type="match status" value="1"/>
</dbReference>
<evidence type="ECO:0000256" key="2">
    <source>
        <dbReference type="PROSITE-ProRule" id="PRU00708"/>
    </source>
</evidence>
<dbReference type="GeneID" id="105168806"/>
<evidence type="ECO:0000313" key="3">
    <source>
        <dbReference type="Proteomes" id="UP000504604"/>
    </source>
</evidence>
<evidence type="ECO:0000313" key="4">
    <source>
        <dbReference type="RefSeq" id="XP_011087264.1"/>
    </source>
</evidence>
<feature type="repeat" description="PPR" evidence="2">
    <location>
        <begin position="185"/>
        <end position="215"/>
    </location>
</feature>
<proteinExistence type="predicted"/>
<organism evidence="3 4">
    <name type="scientific">Sesamum indicum</name>
    <name type="common">Oriental sesame</name>
    <name type="synonym">Sesamum orientale</name>
    <dbReference type="NCBI Taxonomy" id="4182"/>
    <lineage>
        <taxon>Eukaryota</taxon>
        <taxon>Viridiplantae</taxon>
        <taxon>Streptophyta</taxon>
        <taxon>Embryophyta</taxon>
        <taxon>Tracheophyta</taxon>
        <taxon>Spermatophyta</taxon>
        <taxon>Magnoliopsida</taxon>
        <taxon>eudicotyledons</taxon>
        <taxon>Gunneridae</taxon>
        <taxon>Pentapetalae</taxon>
        <taxon>asterids</taxon>
        <taxon>lamiids</taxon>
        <taxon>Lamiales</taxon>
        <taxon>Pedaliaceae</taxon>
        <taxon>Sesamum</taxon>
    </lineage>
</organism>
<dbReference type="InParanoid" id="A0A6I9TMY0"/>
<dbReference type="Proteomes" id="UP000504604">
    <property type="component" value="Linkage group LG8"/>
</dbReference>
<dbReference type="FunFam" id="1.25.40.10:FF:000348">
    <property type="entry name" value="Pentatricopeptide repeat-containing protein chloroplastic"/>
    <property type="match status" value="1"/>
</dbReference>
<dbReference type="InterPro" id="IPR011990">
    <property type="entry name" value="TPR-like_helical_dom_sf"/>
</dbReference>
<dbReference type="AlphaFoldDB" id="A0A6I9TMY0"/>
<feature type="repeat" description="PPR" evidence="2">
    <location>
        <begin position="216"/>
        <end position="250"/>
    </location>
</feature>
<keyword evidence="1" id="KW-0677">Repeat</keyword>
<dbReference type="OrthoDB" id="185373at2759"/>
<feature type="repeat" description="PPR" evidence="2">
    <location>
        <begin position="321"/>
        <end position="358"/>
    </location>
</feature>
<dbReference type="KEGG" id="sind:105168806"/>
<keyword evidence="3" id="KW-1185">Reference proteome</keyword>
<accession>A0A6I9TMY0</accession>
<dbReference type="FunFam" id="1.25.40.10:FF:000184">
    <property type="entry name" value="Pentatricopeptide repeat-containing protein, chloroplastic"/>
    <property type="match status" value="1"/>
</dbReference>
<dbReference type="NCBIfam" id="TIGR00756">
    <property type="entry name" value="PPR"/>
    <property type="match status" value="3"/>
</dbReference>
<dbReference type="InterPro" id="IPR046960">
    <property type="entry name" value="PPR_At4g14850-like_plant"/>
</dbReference>
<dbReference type="Pfam" id="PF13041">
    <property type="entry name" value="PPR_2"/>
    <property type="match status" value="3"/>
</dbReference>
<dbReference type="GO" id="GO:0003723">
    <property type="term" value="F:RNA binding"/>
    <property type="evidence" value="ECO:0007669"/>
    <property type="project" value="InterPro"/>
</dbReference>
<reference evidence="4" key="1">
    <citation type="submission" date="2025-08" db="UniProtKB">
        <authorList>
            <consortium name="RefSeq"/>
        </authorList>
    </citation>
    <scope>IDENTIFICATION</scope>
</reference>
<dbReference type="Pfam" id="PF01535">
    <property type="entry name" value="PPR"/>
    <property type="match status" value="2"/>
</dbReference>
<dbReference type="PROSITE" id="PS51375">
    <property type="entry name" value="PPR"/>
    <property type="match status" value="4"/>
</dbReference>
<protein>
    <submittedName>
        <fullName evidence="4">Pentatricopeptide repeat-containing protein At1g09190-like</fullName>
    </submittedName>
</protein>
<dbReference type="InterPro" id="IPR002885">
    <property type="entry name" value="PPR_rpt"/>
</dbReference>
<sequence>MFIEQSVSAYCTSSRSLQQHLFFLLHNRCKTIRQLSQIHAHIITNGFAEKSFILVKLLSLYTAFNNFPRAHQVFDQVPYPSAALWNQIIRGWSIGGNPCNSVELFNSMCRSLVLPDGHTYTFVINGCAKGGLLGEGEQVHGKVLKSGFRSNVYVGTSLIDFYVKSGGDDGVGKAKRVFDEMGERNVVTWNSLLLGCFQCGDVDGARRVFEEIPGRNVVSWTTMIAGCAQNGRCKEALALFSEMQLENMEFDQVTLVAVLSACAELGDLNLGTWIHSYVVESFTYRKQPLLISLKNALIHMYASCGEIDAAFGIFKGMDQRTTVSWTSMITGFAKHGYGDEALSVFQWMESIEDNNVRPDEITFLGVLCACSHSGYVNEGRHYFRSMIETWGIEPRIEHFGCMVDLLSRAGLLDEAHDLVKSMPMKPNDAVWGAILGGCRIYKSVKLASDVADWLTEELDPHRTAGYFVLLSNVYAAAKKWQDVVAIRQKMLDIKARKPPGRSWIQIEGNIFEFLAGDRSHESVSLIYNVLDEITREARFQGYNAYSADAFTYVED</sequence>
<dbReference type="Gene3D" id="1.25.40.10">
    <property type="entry name" value="Tetratricopeptide repeat domain"/>
    <property type="match status" value="4"/>
</dbReference>
<feature type="repeat" description="PPR" evidence="2">
    <location>
        <begin position="116"/>
        <end position="150"/>
    </location>
</feature>
<dbReference type="PANTHER" id="PTHR47926:SF526">
    <property type="entry name" value="PENTACOTRIPEPTIDE-REPEAT REGION OF PRORP DOMAIN-CONTAINING PROTEIN"/>
    <property type="match status" value="1"/>
</dbReference>
<gene>
    <name evidence="4" type="primary">LOC105168806</name>
</gene>
<evidence type="ECO:0000256" key="1">
    <source>
        <dbReference type="ARBA" id="ARBA00022737"/>
    </source>
</evidence>
<name>A0A6I9TMY0_SESIN</name>
<dbReference type="RefSeq" id="XP_011087264.1">
    <property type="nucleotide sequence ID" value="XM_011088962.2"/>
</dbReference>